<evidence type="ECO:0000256" key="1">
    <source>
        <dbReference type="ARBA" id="ARBA00004990"/>
    </source>
</evidence>
<dbReference type="AlphaFoldDB" id="A0A1X7QWV6"/>
<dbReference type="Pfam" id="PF02569">
    <property type="entry name" value="Pantoate_ligase"/>
    <property type="match status" value="1"/>
</dbReference>
<dbReference type="Gene3D" id="3.40.50.620">
    <property type="entry name" value="HUPs"/>
    <property type="match status" value="1"/>
</dbReference>
<gene>
    <name evidence="12" type="ORF">KASA_0Q02838G</name>
</gene>
<dbReference type="Gene3D" id="3.30.1300.10">
    <property type="entry name" value="Pantoate-beta-alanine ligase, C-terminal domain"/>
    <property type="match status" value="1"/>
</dbReference>
<dbReference type="SUPFAM" id="SSF52374">
    <property type="entry name" value="Nucleotidylyl transferase"/>
    <property type="match status" value="1"/>
</dbReference>
<dbReference type="GO" id="GO:0004592">
    <property type="term" value="F:pantoate-beta-alanine ligase activity"/>
    <property type="evidence" value="ECO:0007669"/>
    <property type="project" value="UniProtKB-EC"/>
</dbReference>
<organism evidence="12 13">
    <name type="scientific">Maudiozyma saulgeensis</name>
    <dbReference type="NCBI Taxonomy" id="1789683"/>
    <lineage>
        <taxon>Eukaryota</taxon>
        <taxon>Fungi</taxon>
        <taxon>Dikarya</taxon>
        <taxon>Ascomycota</taxon>
        <taxon>Saccharomycotina</taxon>
        <taxon>Saccharomycetes</taxon>
        <taxon>Saccharomycetales</taxon>
        <taxon>Saccharomycetaceae</taxon>
        <taxon>Maudiozyma</taxon>
    </lineage>
</organism>
<keyword evidence="5" id="KW-0436">Ligase</keyword>
<evidence type="ECO:0000256" key="2">
    <source>
        <dbReference type="ARBA" id="ARBA00009256"/>
    </source>
</evidence>
<name>A0A1X7QWV6_9SACH</name>
<reference evidence="12 13" key="1">
    <citation type="submission" date="2017-04" db="EMBL/GenBank/DDBJ databases">
        <authorList>
            <person name="Afonso C.L."/>
            <person name="Miller P.J."/>
            <person name="Scott M.A."/>
            <person name="Spackman E."/>
            <person name="Goraichik I."/>
            <person name="Dimitrov K.M."/>
            <person name="Suarez D.L."/>
            <person name="Swayne D.E."/>
        </authorList>
    </citation>
    <scope>NUCLEOTIDE SEQUENCE [LARGE SCALE GENOMIC DNA]</scope>
</reference>
<dbReference type="PANTHER" id="PTHR21299">
    <property type="entry name" value="CYTIDYLATE KINASE/PANTOATE-BETA-ALANINE LIGASE"/>
    <property type="match status" value="1"/>
</dbReference>
<comment type="similarity">
    <text evidence="2">Belongs to the pantothenate synthetase family.</text>
</comment>
<dbReference type="EC" id="6.3.2.1" evidence="3"/>
<accession>A0A1X7QWV6</accession>
<evidence type="ECO:0000256" key="6">
    <source>
        <dbReference type="ARBA" id="ARBA00022655"/>
    </source>
</evidence>
<dbReference type="InterPro" id="IPR014729">
    <property type="entry name" value="Rossmann-like_a/b/a_fold"/>
</dbReference>
<dbReference type="InterPro" id="IPR003721">
    <property type="entry name" value="Pantoate_ligase"/>
</dbReference>
<dbReference type="PANTHER" id="PTHR21299:SF1">
    <property type="entry name" value="PANTOATE--BETA-ALANINE LIGASE"/>
    <property type="match status" value="1"/>
</dbReference>
<keyword evidence="13" id="KW-1185">Reference proteome</keyword>
<dbReference type="InterPro" id="IPR042176">
    <property type="entry name" value="Pantoate_ligase_C"/>
</dbReference>
<dbReference type="NCBIfam" id="TIGR00018">
    <property type="entry name" value="panC"/>
    <property type="match status" value="1"/>
</dbReference>
<evidence type="ECO:0000256" key="4">
    <source>
        <dbReference type="ARBA" id="ARBA00015647"/>
    </source>
</evidence>
<dbReference type="Proteomes" id="UP000196158">
    <property type="component" value="Unassembled WGS sequence"/>
</dbReference>
<dbReference type="HAMAP" id="MF_00158">
    <property type="entry name" value="PanC"/>
    <property type="match status" value="1"/>
</dbReference>
<keyword evidence="6" id="KW-0566">Pantothenate biosynthesis</keyword>
<dbReference type="NCBIfam" id="TIGR00125">
    <property type="entry name" value="cyt_tran_rel"/>
    <property type="match status" value="1"/>
</dbReference>
<evidence type="ECO:0000313" key="13">
    <source>
        <dbReference type="Proteomes" id="UP000196158"/>
    </source>
</evidence>
<comment type="catalytic activity">
    <reaction evidence="11">
        <text>(R)-pantoate + beta-alanine + ATP = (R)-pantothenate + AMP + diphosphate + H(+)</text>
        <dbReference type="Rhea" id="RHEA:10912"/>
        <dbReference type="ChEBI" id="CHEBI:15378"/>
        <dbReference type="ChEBI" id="CHEBI:15980"/>
        <dbReference type="ChEBI" id="CHEBI:29032"/>
        <dbReference type="ChEBI" id="CHEBI:30616"/>
        <dbReference type="ChEBI" id="CHEBI:33019"/>
        <dbReference type="ChEBI" id="CHEBI:57966"/>
        <dbReference type="ChEBI" id="CHEBI:456215"/>
        <dbReference type="EC" id="6.3.2.1"/>
    </reaction>
</comment>
<keyword evidence="8" id="KW-0067">ATP-binding</keyword>
<sequence>MKILHTIQEVVQWRTTTIDRRGKTIGFVPTMGCLHNGHATLIKQSVDNNDFTVVSIFVNPSQFAPNEDLDQYPRTPEEDIKLLESLNVDVLFAPSANEMYPQGIPLDVEQQRGPFVSVLGVSEMLEGKTRPNFFRGVTTVVTKLFNIVMADNAYFGQKDIQQFIVLNVMVKELFVNTKLTMVPIVRNNAGLALSSRNKYLSPEYVTMASNIYKGLSLAQTTIATTVAKGLSVERDILLQEIKTAWEPYTKTADFKIDYISIADFYTLHEMDIVGPSDKIVISCAVNVFDKISNNTVRLIDNIVM</sequence>
<evidence type="ECO:0000256" key="9">
    <source>
        <dbReference type="ARBA" id="ARBA00029902"/>
    </source>
</evidence>
<dbReference type="InterPro" id="IPR004821">
    <property type="entry name" value="Cyt_trans-like"/>
</dbReference>
<evidence type="ECO:0000256" key="10">
    <source>
        <dbReference type="ARBA" id="ARBA00032806"/>
    </source>
</evidence>
<dbReference type="GO" id="GO:0015940">
    <property type="term" value="P:pantothenate biosynthetic process"/>
    <property type="evidence" value="ECO:0007669"/>
    <property type="project" value="UniProtKB-UniPathway"/>
</dbReference>
<dbReference type="FunFam" id="3.40.50.620:FF:000013">
    <property type="entry name" value="Pantothenate synthetase"/>
    <property type="match status" value="1"/>
</dbReference>
<dbReference type="GO" id="GO:0005524">
    <property type="term" value="F:ATP binding"/>
    <property type="evidence" value="ECO:0007669"/>
    <property type="project" value="UniProtKB-KW"/>
</dbReference>
<dbReference type="UniPathway" id="UPA00028">
    <property type="reaction ID" value="UER00005"/>
</dbReference>
<dbReference type="STRING" id="1789683.A0A1X7QWV6"/>
<proteinExistence type="inferred from homology"/>
<dbReference type="CDD" id="cd00560">
    <property type="entry name" value="PanC"/>
    <property type="match status" value="1"/>
</dbReference>
<comment type="pathway">
    <text evidence="1">Cofactor biosynthesis; (R)-pantothenate biosynthesis; (R)-pantothenate from (R)-pantoate and beta-alanine: step 1/1.</text>
</comment>
<evidence type="ECO:0000313" key="12">
    <source>
        <dbReference type="EMBL" id="SMN17908.1"/>
    </source>
</evidence>
<dbReference type="OrthoDB" id="2020436at2759"/>
<evidence type="ECO:0000256" key="8">
    <source>
        <dbReference type="ARBA" id="ARBA00022840"/>
    </source>
</evidence>
<evidence type="ECO:0000256" key="7">
    <source>
        <dbReference type="ARBA" id="ARBA00022741"/>
    </source>
</evidence>
<evidence type="ECO:0000256" key="11">
    <source>
        <dbReference type="ARBA" id="ARBA00048258"/>
    </source>
</evidence>
<dbReference type="EMBL" id="FXLY01000002">
    <property type="protein sequence ID" value="SMN17908.1"/>
    <property type="molecule type" value="Genomic_DNA"/>
</dbReference>
<protein>
    <recommendedName>
        <fullName evidence="4">Pantoate--beta-alanine ligase</fullName>
        <ecNumber evidence="3">6.3.2.1</ecNumber>
    </recommendedName>
    <alternativeName>
        <fullName evidence="10">Pantoate-activating enzyme</fullName>
    </alternativeName>
    <alternativeName>
        <fullName evidence="9">Pantothenate synthetase</fullName>
    </alternativeName>
</protein>
<evidence type="ECO:0000256" key="5">
    <source>
        <dbReference type="ARBA" id="ARBA00022598"/>
    </source>
</evidence>
<evidence type="ECO:0000256" key="3">
    <source>
        <dbReference type="ARBA" id="ARBA00012219"/>
    </source>
</evidence>
<keyword evidence="7" id="KW-0547">Nucleotide-binding</keyword>